<dbReference type="RefSeq" id="XP_001243975.1">
    <property type="nucleotide sequence ID" value="XM_001243974.2"/>
</dbReference>
<evidence type="ECO:0000313" key="2">
    <source>
        <dbReference type="EMBL" id="EAS32392.1"/>
    </source>
</evidence>
<dbReference type="GO" id="GO:0043539">
    <property type="term" value="F:protein serine/threonine kinase activator activity"/>
    <property type="evidence" value="ECO:0007669"/>
    <property type="project" value="TreeGrafter"/>
</dbReference>
<dbReference type="AlphaFoldDB" id="A0A0E1S2S7"/>
<dbReference type="SUPFAM" id="SSF48371">
    <property type="entry name" value="ARM repeat"/>
    <property type="match status" value="1"/>
</dbReference>
<evidence type="ECO:0000313" key="3">
    <source>
        <dbReference type="Proteomes" id="UP000001261"/>
    </source>
</evidence>
<dbReference type="PANTHER" id="PTHR10182">
    <property type="entry name" value="CALCIUM-BINDING PROTEIN 39-RELATED"/>
    <property type="match status" value="1"/>
</dbReference>
<dbReference type="OMA" id="AYDHKES"/>
<dbReference type="GO" id="GO:0005737">
    <property type="term" value="C:cytoplasm"/>
    <property type="evidence" value="ECO:0007669"/>
    <property type="project" value="UniProtKB-ARBA"/>
</dbReference>
<accession>A0A0E1S2S7</accession>
<dbReference type="Gene3D" id="1.25.10.10">
    <property type="entry name" value="Leucine-rich Repeat Variant"/>
    <property type="match status" value="1"/>
</dbReference>
<sequence length="367" mass="42160">MAFLFSRNKSRQPAEIAKTLKDLLARLWQAPGSPKIEEDLAKHLAQIKLMVQGTQEVDSLPDQVHQLIQAFILDDLLYELARSIQHLPFEARKDTQTIFSHLLRFRPPNITSTDPPVISYIVNKRPEILIQLCHGYENSRSSTPCGTILREALKFEVVTGIVLYDQSKDEEPAIRLNEVQPGTVQTGAGVFWNFFHWINESSFEVSADAFTTFREILTRHKALVAGYLATNFDLFFSTYNNVLVLSDSYVTKRQSIKLLGELLLDRANYGVMTTYVDSGEHLKLCMNLLKDDRKMVQYEGFHIFKVFVANPNKSVAVQRILINNRDRLLKFLPKFLEDRTDDDQFTDEKSFLVRQIEILPPEPVAPR</sequence>
<dbReference type="VEuPathDB" id="FungiDB:CIMG_03416"/>
<dbReference type="Proteomes" id="UP000001261">
    <property type="component" value="Unassembled WGS sequence"/>
</dbReference>
<reference evidence="3" key="2">
    <citation type="journal article" date="2010" name="Genome Res.">
        <title>Population genomic sequencing of Coccidioides fungi reveals recent hybridization and transposon control.</title>
        <authorList>
            <person name="Neafsey D.E."/>
            <person name="Barker B.M."/>
            <person name="Sharpton T.J."/>
            <person name="Stajich J.E."/>
            <person name="Park D.J."/>
            <person name="Whiston E."/>
            <person name="Hung C.-Y."/>
            <person name="McMahan C."/>
            <person name="White J."/>
            <person name="Sykes S."/>
            <person name="Heiman D."/>
            <person name="Young S."/>
            <person name="Zeng Q."/>
            <person name="Abouelleil A."/>
            <person name="Aftuck L."/>
            <person name="Bessette D."/>
            <person name="Brown A."/>
            <person name="FitzGerald M."/>
            <person name="Lui A."/>
            <person name="Macdonald J.P."/>
            <person name="Priest M."/>
            <person name="Orbach M.J."/>
            <person name="Galgiani J.N."/>
            <person name="Kirkland T.N."/>
            <person name="Cole G.T."/>
            <person name="Birren B.W."/>
            <person name="Henn M.R."/>
            <person name="Taylor J.W."/>
            <person name="Rounsley S.D."/>
        </authorList>
    </citation>
    <scope>GENOME REANNOTATION</scope>
    <source>
        <strain evidence="3">RS</strain>
    </source>
</reference>
<dbReference type="InterPro" id="IPR011989">
    <property type="entry name" value="ARM-like"/>
</dbReference>
<proteinExistence type="inferred from homology"/>
<dbReference type="GeneID" id="4564561"/>
<dbReference type="FunFam" id="1.25.10.10:FF:000257">
    <property type="entry name" value="Conidiophore development protein hymA"/>
    <property type="match status" value="1"/>
</dbReference>
<dbReference type="PANTHER" id="PTHR10182:SF3">
    <property type="entry name" value="PROTEIN MO25"/>
    <property type="match status" value="1"/>
</dbReference>
<dbReference type="KEGG" id="cim:CIMG_03416"/>
<dbReference type="FunCoup" id="A0A0E1S2S7">
    <property type="interactions" value="368"/>
</dbReference>
<organism evidence="2 3">
    <name type="scientific">Coccidioides immitis (strain RS)</name>
    <name type="common">Valley fever fungus</name>
    <dbReference type="NCBI Taxonomy" id="246410"/>
    <lineage>
        <taxon>Eukaryota</taxon>
        <taxon>Fungi</taxon>
        <taxon>Dikarya</taxon>
        <taxon>Ascomycota</taxon>
        <taxon>Pezizomycotina</taxon>
        <taxon>Eurotiomycetes</taxon>
        <taxon>Eurotiomycetidae</taxon>
        <taxon>Onygenales</taxon>
        <taxon>Onygenaceae</taxon>
        <taxon>Coccidioides</taxon>
    </lineage>
</organism>
<dbReference type="GO" id="GO:0035556">
    <property type="term" value="P:intracellular signal transduction"/>
    <property type="evidence" value="ECO:0007669"/>
    <property type="project" value="TreeGrafter"/>
</dbReference>
<dbReference type="InterPro" id="IPR013878">
    <property type="entry name" value="Mo25"/>
</dbReference>
<dbReference type="OrthoDB" id="609103at2759"/>
<gene>
    <name evidence="2" type="ORF">CIMG_03416</name>
</gene>
<dbReference type="InterPro" id="IPR016024">
    <property type="entry name" value="ARM-type_fold"/>
</dbReference>
<name>A0A0E1S2S7_COCIM</name>
<dbReference type="EMBL" id="GG704916">
    <property type="protein sequence ID" value="EAS32392.1"/>
    <property type="molecule type" value="Genomic_DNA"/>
</dbReference>
<dbReference type="STRING" id="246410.A0A0E1S2S7"/>
<keyword evidence="3" id="KW-1185">Reference proteome</keyword>
<reference evidence="3" key="1">
    <citation type="journal article" date="2009" name="Genome Res.">
        <title>Comparative genomic analyses of the human fungal pathogens Coccidioides and their relatives.</title>
        <authorList>
            <person name="Sharpton T.J."/>
            <person name="Stajich J.E."/>
            <person name="Rounsley S.D."/>
            <person name="Gardner M.J."/>
            <person name="Wortman J.R."/>
            <person name="Jordar V.S."/>
            <person name="Maiti R."/>
            <person name="Kodira C.D."/>
            <person name="Neafsey D.E."/>
            <person name="Zeng Q."/>
            <person name="Hung C.-Y."/>
            <person name="McMahan C."/>
            <person name="Muszewska A."/>
            <person name="Grynberg M."/>
            <person name="Mandel M.A."/>
            <person name="Kellner E.M."/>
            <person name="Barker B.M."/>
            <person name="Galgiani J.N."/>
            <person name="Orbach M.J."/>
            <person name="Kirkland T.N."/>
            <person name="Cole G.T."/>
            <person name="Henn M.R."/>
            <person name="Birren B.W."/>
            <person name="Taylor J.W."/>
        </authorList>
    </citation>
    <scope>NUCLEOTIDE SEQUENCE [LARGE SCALE GENOMIC DNA]</scope>
    <source>
        <strain evidence="3">RS</strain>
    </source>
</reference>
<dbReference type="Pfam" id="PF08569">
    <property type="entry name" value="Mo25"/>
    <property type="match status" value="1"/>
</dbReference>
<evidence type="ECO:0000256" key="1">
    <source>
        <dbReference type="ARBA" id="ARBA00011012"/>
    </source>
</evidence>
<dbReference type="InParanoid" id="A0A0E1S2S7"/>
<protein>
    <submittedName>
        <fullName evidence="2">Conidiophore development protein hymA</fullName>
    </submittedName>
</protein>
<comment type="similarity">
    <text evidence="1">Belongs to the Mo25 family.</text>
</comment>